<dbReference type="PANTHER" id="PTHR43537:SF5">
    <property type="entry name" value="UXU OPERON TRANSCRIPTIONAL REGULATOR"/>
    <property type="match status" value="1"/>
</dbReference>
<dbReference type="AlphaFoldDB" id="A0A250FLT4"/>
<feature type="domain" description="HTH gntR-type" evidence="4">
    <location>
        <begin position="14"/>
        <end position="82"/>
    </location>
</feature>
<dbReference type="SUPFAM" id="SSF46785">
    <property type="entry name" value="Winged helix' DNA-binding domain"/>
    <property type="match status" value="1"/>
</dbReference>
<dbReference type="Pfam" id="PF07729">
    <property type="entry name" value="FCD"/>
    <property type="match status" value="1"/>
</dbReference>
<dbReference type="Gene3D" id="1.20.120.530">
    <property type="entry name" value="GntR ligand-binding domain-like"/>
    <property type="match status" value="1"/>
</dbReference>
<dbReference type="Gene3D" id="1.10.10.10">
    <property type="entry name" value="Winged helix-like DNA-binding domain superfamily/Winged helix DNA-binding domain"/>
    <property type="match status" value="1"/>
</dbReference>
<reference evidence="7" key="2">
    <citation type="submission" date="2017-06" db="EMBL/GenBank/DDBJ databases">
        <title>Capnocytophaga spp. assemblies.</title>
        <authorList>
            <person name="Gulvik C.A."/>
        </authorList>
    </citation>
    <scope>NUCLEOTIDE SEQUENCE [LARGE SCALE GENOMIC DNA]</scope>
    <source>
        <strain evidence="7">H1496</strain>
    </source>
</reference>
<evidence type="ECO:0000256" key="3">
    <source>
        <dbReference type="ARBA" id="ARBA00023163"/>
    </source>
</evidence>
<dbReference type="PRINTS" id="PR00035">
    <property type="entry name" value="HTHGNTR"/>
</dbReference>
<dbReference type="InterPro" id="IPR011711">
    <property type="entry name" value="GntR_C"/>
</dbReference>
<dbReference type="SUPFAM" id="SSF48008">
    <property type="entry name" value="GntR ligand-binding domain-like"/>
    <property type="match status" value="1"/>
</dbReference>
<organism evidence="5 7">
    <name type="scientific">Capnocytophaga gingivalis</name>
    <dbReference type="NCBI Taxonomy" id="1017"/>
    <lineage>
        <taxon>Bacteria</taxon>
        <taxon>Pseudomonadati</taxon>
        <taxon>Bacteroidota</taxon>
        <taxon>Flavobacteriia</taxon>
        <taxon>Flavobacteriales</taxon>
        <taxon>Flavobacteriaceae</taxon>
        <taxon>Capnocytophaga</taxon>
    </lineage>
</organism>
<dbReference type="Pfam" id="PF00392">
    <property type="entry name" value="GntR"/>
    <property type="match status" value="1"/>
</dbReference>
<dbReference type="OrthoDB" id="1040417at2"/>
<keyword evidence="8" id="KW-1185">Reference proteome</keyword>
<dbReference type="OMA" id="DIMTHLG"/>
<dbReference type="EMBL" id="CP022386">
    <property type="protein sequence ID" value="ATA86001.1"/>
    <property type="molecule type" value="Genomic_DNA"/>
</dbReference>
<dbReference type="Proteomes" id="UP001324270">
    <property type="component" value="Unassembled WGS sequence"/>
</dbReference>
<dbReference type="PANTHER" id="PTHR43537">
    <property type="entry name" value="TRANSCRIPTIONAL REGULATOR, GNTR FAMILY"/>
    <property type="match status" value="1"/>
</dbReference>
<dbReference type="InterPro" id="IPR036388">
    <property type="entry name" value="WH-like_DNA-bd_sf"/>
</dbReference>
<reference evidence="5" key="1">
    <citation type="journal article" date="2017" name="Genome Announc.">
        <title>Twelve Complete Reference Genomes of Clinical Isolates in the Capnocytophaga Genus.</title>
        <authorList>
            <person name="Villarma A."/>
            <person name="Gulvik C.A."/>
            <person name="Rowe L.A."/>
            <person name="Sheth M."/>
            <person name="Juieng P."/>
            <person name="Nicholson A.C."/>
            <person name="Loparev V.N."/>
            <person name="McQuiston J.R."/>
        </authorList>
    </citation>
    <scope>NUCLEOTIDE SEQUENCE</scope>
    <source>
        <strain evidence="5">H1496</strain>
    </source>
</reference>
<dbReference type="SMART" id="SM00345">
    <property type="entry name" value="HTH_GNTR"/>
    <property type="match status" value="1"/>
</dbReference>
<evidence type="ECO:0000256" key="2">
    <source>
        <dbReference type="ARBA" id="ARBA00023125"/>
    </source>
</evidence>
<protein>
    <submittedName>
        <fullName evidence="6">FCD domain-containing protein</fullName>
    </submittedName>
    <submittedName>
        <fullName evidence="5">FadR family transcriptional regulator</fullName>
    </submittedName>
</protein>
<evidence type="ECO:0000256" key="1">
    <source>
        <dbReference type="ARBA" id="ARBA00023015"/>
    </source>
</evidence>
<dbReference type="CDD" id="cd07377">
    <property type="entry name" value="WHTH_GntR"/>
    <property type="match status" value="1"/>
</dbReference>
<proteinExistence type="predicted"/>
<accession>A0A250FLT4</accession>
<dbReference type="KEGG" id="cgh:CGC50_01810"/>
<evidence type="ECO:0000313" key="6">
    <source>
        <dbReference type="EMBL" id="MEB3039630.1"/>
    </source>
</evidence>
<sequence>MKPLKEKTTASENDSLVDRVEKHIIEYIKENALKAGDALPKELEFAETLGVSRTAIREAMLRLRTLGLVESRKHRGMVILEPDLVHNFEKMLDPALVDVGRLSNLFELRLMLEVGMADFVFARKTPRQLKDLEDIVKNSEEQRCDSFNFSIEEERQFHGKLYEMAGNDILKKFQDVFMPIFQYVHDLNRYQAAYILPEGGKQVTHRDLLEELKQGTPFSFRELMREHLNAHYIKVLGISY</sequence>
<dbReference type="PROSITE" id="PS50949">
    <property type="entry name" value="HTH_GNTR"/>
    <property type="match status" value="1"/>
</dbReference>
<dbReference type="InterPro" id="IPR008920">
    <property type="entry name" value="TF_FadR/GntR_C"/>
</dbReference>
<keyword evidence="3" id="KW-0804">Transcription</keyword>
<keyword evidence="2" id="KW-0238">DNA-binding</keyword>
<gene>
    <name evidence="5" type="ORF">CGC50_01810</name>
    <name evidence="6" type="ORF">VJJ49_02830</name>
</gene>
<keyword evidence="1" id="KW-0805">Transcription regulation</keyword>
<evidence type="ECO:0000313" key="5">
    <source>
        <dbReference type="EMBL" id="ATA86001.1"/>
    </source>
</evidence>
<dbReference type="InterPro" id="IPR000524">
    <property type="entry name" value="Tscrpt_reg_HTH_GntR"/>
</dbReference>
<evidence type="ECO:0000313" key="8">
    <source>
        <dbReference type="Proteomes" id="UP001324270"/>
    </source>
</evidence>
<dbReference type="InterPro" id="IPR036390">
    <property type="entry name" value="WH_DNA-bd_sf"/>
</dbReference>
<dbReference type="Proteomes" id="UP000217250">
    <property type="component" value="Chromosome"/>
</dbReference>
<reference evidence="6 8" key="3">
    <citation type="submission" date="2023-12" db="EMBL/GenBank/DDBJ databases">
        <title>Genomic sequences of Capnocytophaga and Parvimonas strains.</title>
        <authorList>
            <person name="Watt R.M."/>
            <person name="Wang M."/>
            <person name="Yang T."/>
            <person name="Tong W.M."/>
        </authorList>
    </citation>
    <scope>NUCLEOTIDE SEQUENCE [LARGE SCALE GENOMIC DNA]</scope>
    <source>
        <strain evidence="6 8">CCUG 13156</strain>
    </source>
</reference>
<dbReference type="EMBL" id="JAYKBV010000003">
    <property type="protein sequence ID" value="MEB3039630.1"/>
    <property type="molecule type" value="Genomic_DNA"/>
</dbReference>
<dbReference type="GO" id="GO:0003700">
    <property type="term" value="F:DNA-binding transcription factor activity"/>
    <property type="evidence" value="ECO:0007669"/>
    <property type="project" value="InterPro"/>
</dbReference>
<evidence type="ECO:0000259" key="4">
    <source>
        <dbReference type="PROSITE" id="PS50949"/>
    </source>
</evidence>
<dbReference type="SMART" id="SM00895">
    <property type="entry name" value="FCD"/>
    <property type="match status" value="1"/>
</dbReference>
<dbReference type="GO" id="GO:0003677">
    <property type="term" value="F:DNA binding"/>
    <property type="evidence" value="ECO:0007669"/>
    <property type="project" value="UniProtKB-KW"/>
</dbReference>
<dbReference type="RefSeq" id="WP_002668494.1">
    <property type="nucleotide sequence ID" value="NZ_CAUOUD010000015.1"/>
</dbReference>
<dbReference type="GeneID" id="84807299"/>
<name>A0A250FLT4_9FLAO</name>
<evidence type="ECO:0000313" key="7">
    <source>
        <dbReference type="Proteomes" id="UP000217250"/>
    </source>
</evidence>